<dbReference type="KEGG" id="ami:Amir_0641"/>
<feature type="region of interest" description="Disordered" evidence="1">
    <location>
        <begin position="109"/>
        <end position="129"/>
    </location>
</feature>
<protein>
    <submittedName>
        <fullName evidence="2">Uncharacterized protein</fullName>
    </submittedName>
</protein>
<proteinExistence type="predicted"/>
<dbReference type="eggNOG" id="ENOG50326W2">
    <property type="taxonomic scope" value="Bacteria"/>
</dbReference>
<reference evidence="2 3" key="1">
    <citation type="journal article" date="2009" name="Stand. Genomic Sci.">
        <title>Complete genome sequence of Actinosynnema mirum type strain (101).</title>
        <authorList>
            <person name="Land M."/>
            <person name="Lapidus A."/>
            <person name="Mayilraj S."/>
            <person name="Chen F."/>
            <person name="Copeland A."/>
            <person name="Del Rio T.G."/>
            <person name="Nolan M."/>
            <person name="Lucas S."/>
            <person name="Tice H."/>
            <person name="Cheng J.F."/>
            <person name="Chertkov O."/>
            <person name="Bruce D."/>
            <person name="Goodwin L."/>
            <person name="Pitluck S."/>
            <person name="Rohde M."/>
            <person name="Goker M."/>
            <person name="Pati A."/>
            <person name="Ivanova N."/>
            <person name="Mavromatis K."/>
            <person name="Chen A."/>
            <person name="Palaniappan K."/>
            <person name="Hauser L."/>
            <person name="Chang Y.J."/>
            <person name="Jeffries C.C."/>
            <person name="Brettin T."/>
            <person name="Detter J.C."/>
            <person name="Han C."/>
            <person name="Chain P."/>
            <person name="Tindall B.J."/>
            <person name="Bristow J."/>
            <person name="Eisen J.A."/>
            <person name="Markowitz V."/>
            <person name="Hugenholtz P."/>
            <person name="Kyrpides N.C."/>
            <person name="Klenk H.P."/>
        </authorList>
    </citation>
    <scope>NUCLEOTIDE SEQUENCE [LARGE SCALE GENOMIC DNA]</scope>
    <source>
        <strain evidence="3">ATCC 29888 / DSM 43827 / JCM 3225 / NBRC 14064 / NCIMB 13271 / NRRL B-12336 / IMRU 3971 / 101</strain>
    </source>
</reference>
<accession>C6WJH2</accession>
<sequence>MSSLGDVVDAVRRISNVAKQARTALHEAADLLEETPEALTAVLIGSSDPEASQLLGAFAHCHRAAEALADRLDEAEEHLESYLENLLGDGDGVPLWRLPVGRFAGEGVRGHVETGGTGIGRGARGSKKEPVREVRTTEELEAVFRALVRGGQRVRQAQYGGLFYQLPDGTTIGYRVKSSSTPEPTIDLKKPDKSGLKIHVNAKDWD</sequence>
<evidence type="ECO:0000313" key="2">
    <source>
        <dbReference type="EMBL" id="ACU34604.1"/>
    </source>
</evidence>
<evidence type="ECO:0000313" key="3">
    <source>
        <dbReference type="Proteomes" id="UP000002213"/>
    </source>
</evidence>
<evidence type="ECO:0000256" key="1">
    <source>
        <dbReference type="SAM" id="MobiDB-lite"/>
    </source>
</evidence>
<dbReference type="Proteomes" id="UP000002213">
    <property type="component" value="Chromosome"/>
</dbReference>
<name>C6WJH2_ACTMD</name>
<dbReference type="HOGENOM" id="CLU_1444826_0_0_11"/>
<organism evidence="2 3">
    <name type="scientific">Actinosynnema mirum (strain ATCC 29888 / DSM 43827 / JCM 3225 / NBRC 14064 / NCIMB 13271 / NRRL B-12336 / IMRU 3971 / 101)</name>
    <dbReference type="NCBI Taxonomy" id="446462"/>
    <lineage>
        <taxon>Bacteria</taxon>
        <taxon>Bacillati</taxon>
        <taxon>Actinomycetota</taxon>
        <taxon>Actinomycetes</taxon>
        <taxon>Pseudonocardiales</taxon>
        <taxon>Pseudonocardiaceae</taxon>
        <taxon>Actinosynnema</taxon>
    </lineage>
</organism>
<dbReference type="STRING" id="446462.Amir_0641"/>
<gene>
    <name evidence="2" type="ordered locus">Amir_0641</name>
</gene>
<dbReference type="AlphaFoldDB" id="C6WJH2"/>
<feature type="compositionally biased region" description="Gly residues" evidence="1">
    <location>
        <begin position="113"/>
        <end position="123"/>
    </location>
</feature>
<keyword evidence="3" id="KW-1185">Reference proteome</keyword>
<dbReference type="EMBL" id="CP001630">
    <property type="protein sequence ID" value="ACU34604.1"/>
    <property type="molecule type" value="Genomic_DNA"/>
</dbReference>